<dbReference type="GO" id="GO:0005739">
    <property type="term" value="C:mitochondrion"/>
    <property type="evidence" value="ECO:0007669"/>
    <property type="project" value="UniProtKB-SubCell"/>
</dbReference>
<sequence>MGRFSPNRCFSLGYRFLSPHRRVSLYANGKPAAEKDLFGYTKGRFLVNEGYELAKRYSPFDIRELCRTVSALPRVAGSPITRIEKKEGGYNKALMMTAENGANILAKIPCRNIVPRQYGTASEVAVLDFVKSHSTTPVSDVLAWCADDSNPVQSEYIVLEPSVGKQLTKMWDNNLAEHDRVKLIRNFASLESKLAANKFPGYGALYLRNALPPALKQPGRTIDVDETYCLGPMYHGSWPGGFAANPDDYAKYSGPWRTLAELGRDLAHQGICQVRNYKTSYAGRGPHYGTPEEHIRVLEAVLQVMPILAEAVPIRRHTEPVLSHPDFHPGNIFVSADDPTVIVSVIDWQFTCILPRFTQDEALRAKCYEAALLKSHLESYLALTEPDVAIRRLFTSCPFTYRDGILPVRDCLLKLSQHWAHLQVSQECPYRFTAAEVAEHEHQMAEYEGWLKLREHTHQLLRSNDGGWVPSGVDFEEIQARHDKLYRRFVETKVERMSEEDAKRQWFFRDRG</sequence>
<evidence type="ECO:0000256" key="1">
    <source>
        <dbReference type="ARBA" id="ARBA00004173"/>
    </source>
</evidence>
<dbReference type="EMBL" id="MSZS01000003">
    <property type="protein sequence ID" value="PKX95189.1"/>
    <property type="molecule type" value="Genomic_DNA"/>
</dbReference>
<dbReference type="VEuPathDB" id="FungiDB:P174DRAFT_502591"/>
<dbReference type="Proteomes" id="UP000234474">
    <property type="component" value="Unassembled WGS sequence"/>
</dbReference>
<dbReference type="OrthoDB" id="2831558at2759"/>
<evidence type="ECO:0000256" key="2">
    <source>
        <dbReference type="ARBA" id="ARBA00005543"/>
    </source>
</evidence>
<keyword evidence="4" id="KW-0809">Transit peptide</keyword>
<evidence type="ECO:0000259" key="7">
    <source>
        <dbReference type="Pfam" id="PF01636"/>
    </source>
</evidence>
<dbReference type="GeneID" id="36538441"/>
<dbReference type="Pfam" id="PF01636">
    <property type="entry name" value="APH"/>
    <property type="match status" value="1"/>
</dbReference>
<evidence type="ECO:0000256" key="4">
    <source>
        <dbReference type="ARBA" id="ARBA00022946"/>
    </source>
</evidence>
<comment type="similarity">
    <text evidence="2">Belongs to the AIM9 family.</text>
</comment>
<keyword evidence="9" id="KW-1185">Reference proteome</keyword>
<protein>
    <recommendedName>
        <fullName evidence="3">Altered inheritance of mitochondria protein 9, mitochondrial</fullName>
    </recommendedName>
    <alternativeName>
        <fullName evidence="6">Found in mitochondrial proteome protein 29</fullName>
    </alternativeName>
</protein>
<proteinExistence type="inferred from homology"/>
<evidence type="ECO:0000313" key="8">
    <source>
        <dbReference type="EMBL" id="PKX95189.1"/>
    </source>
</evidence>
<dbReference type="SUPFAM" id="SSF56112">
    <property type="entry name" value="Protein kinase-like (PK-like)"/>
    <property type="match status" value="1"/>
</dbReference>
<feature type="domain" description="Aminoglycoside phosphotransferase" evidence="7">
    <location>
        <begin position="296"/>
        <end position="355"/>
    </location>
</feature>
<organism evidence="8 9">
    <name type="scientific">Aspergillus novofumigatus (strain IBT 16806)</name>
    <dbReference type="NCBI Taxonomy" id="1392255"/>
    <lineage>
        <taxon>Eukaryota</taxon>
        <taxon>Fungi</taxon>
        <taxon>Dikarya</taxon>
        <taxon>Ascomycota</taxon>
        <taxon>Pezizomycotina</taxon>
        <taxon>Eurotiomycetes</taxon>
        <taxon>Eurotiomycetidae</taxon>
        <taxon>Eurotiales</taxon>
        <taxon>Aspergillaceae</taxon>
        <taxon>Aspergillus</taxon>
        <taxon>Aspergillus subgen. Fumigati</taxon>
    </lineage>
</organism>
<dbReference type="OMA" id="GPMYHGS"/>
<evidence type="ECO:0000256" key="5">
    <source>
        <dbReference type="ARBA" id="ARBA00023128"/>
    </source>
</evidence>
<dbReference type="RefSeq" id="XP_024683784.1">
    <property type="nucleotide sequence ID" value="XM_024831104.1"/>
</dbReference>
<evidence type="ECO:0000256" key="6">
    <source>
        <dbReference type="ARBA" id="ARBA00031849"/>
    </source>
</evidence>
<dbReference type="Gene3D" id="3.90.1200.10">
    <property type="match status" value="1"/>
</dbReference>
<comment type="caution">
    <text evidence="8">The sequence shown here is derived from an EMBL/GenBank/DDBJ whole genome shotgun (WGS) entry which is preliminary data.</text>
</comment>
<dbReference type="PANTHER" id="PTHR36091:SF1">
    <property type="entry name" value="ALTERED INHERITANCE OF MITOCHONDRIA PROTEIN 9, MITOCHONDRIAL"/>
    <property type="match status" value="1"/>
</dbReference>
<dbReference type="InterPro" id="IPR011009">
    <property type="entry name" value="Kinase-like_dom_sf"/>
</dbReference>
<keyword evidence="5" id="KW-0496">Mitochondrion</keyword>
<evidence type="ECO:0000313" key="9">
    <source>
        <dbReference type="Proteomes" id="UP000234474"/>
    </source>
</evidence>
<name>A0A2I1CC33_ASPN1</name>
<dbReference type="PANTHER" id="PTHR36091">
    <property type="entry name" value="ALTERED INHERITANCE OF MITOCHONDRIA PROTEIN 9, MITOCHONDRIAL"/>
    <property type="match status" value="1"/>
</dbReference>
<dbReference type="InterPro" id="IPR002575">
    <property type="entry name" value="Aminoglycoside_PTrfase"/>
</dbReference>
<reference evidence="9" key="1">
    <citation type="journal article" date="2018" name="Proc. Natl. Acad. Sci. U.S.A.">
        <title>Linking secondary metabolites to gene clusters through genome sequencing of six diverse Aspergillus species.</title>
        <authorList>
            <person name="Kaerboelling I."/>
            <person name="Vesth T.C."/>
            <person name="Frisvad J.C."/>
            <person name="Nybo J.L."/>
            <person name="Theobald S."/>
            <person name="Kuo A."/>
            <person name="Bowyer P."/>
            <person name="Matsuda Y."/>
            <person name="Mondo S."/>
            <person name="Lyhne E.K."/>
            <person name="Kogle M.E."/>
            <person name="Clum A."/>
            <person name="Lipzen A."/>
            <person name="Salamov A."/>
            <person name="Ngan C.Y."/>
            <person name="Daum C."/>
            <person name="Chiniquy J."/>
            <person name="Barry K."/>
            <person name="LaButti K."/>
            <person name="Haridas S."/>
            <person name="Simmons B.A."/>
            <person name="Magnuson J.K."/>
            <person name="Mortensen U.H."/>
            <person name="Larsen T.O."/>
            <person name="Grigoriev I.V."/>
            <person name="Baker S.E."/>
            <person name="Andersen M.R."/>
        </authorList>
    </citation>
    <scope>NUCLEOTIDE SEQUENCE [LARGE SCALE GENOMIC DNA]</scope>
    <source>
        <strain evidence="9">IBT 16806</strain>
    </source>
</reference>
<gene>
    <name evidence="8" type="ORF">P174DRAFT_502591</name>
</gene>
<evidence type="ECO:0000256" key="3">
    <source>
        <dbReference type="ARBA" id="ARBA00016197"/>
    </source>
</evidence>
<accession>A0A2I1CC33</accession>
<comment type="subcellular location">
    <subcellularLocation>
        <location evidence="1">Mitochondrion</location>
    </subcellularLocation>
</comment>
<dbReference type="InterPro" id="IPR051035">
    <property type="entry name" value="Mito_inheritance_9"/>
</dbReference>
<dbReference type="AlphaFoldDB" id="A0A2I1CC33"/>